<feature type="compositionally biased region" description="Basic residues" evidence="1">
    <location>
        <begin position="124"/>
        <end position="138"/>
    </location>
</feature>
<evidence type="ECO:0000256" key="1">
    <source>
        <dbReference type="SAM" id="MobiDB-lite"/>
    </source>
</evidence>
<proteinExistence type="predicted"/>
<evidence type="ECO:0000313" key="3">
    <source>
        <dbReference type="Proteomes" id="UP000827092"/>
    </source>
</evidence>
<dbReference type="Gene3D" id="3.90.980.20">
    <property type="match status" value="1"/>
</dbReference>
<evidence type="ECO:0000313" key="2">
    <source>
        <dbReference type="EMBL" id="KAG8180002.1"/>
    </source>
</evidence>
<name>A0AAV6U7F2_9ARAC</name>
<sequence>MLSDVTHLVLYNLSVIHNKTYFDLDTSILPFLVENWLRFHFFGPITTVKDADEIRGKILDVLLHDGRFKSGREVKKSKNIFGLRNRIPPEPPTVEPVSAKVKKDILIWEFHVKERPYHFLTSTKPKKSTKNGKTRKKFPISTPSKQNEATKFSEDPLHQENSIQKAKNRVKKTTTPFTEKTACVGLLDSLIPILTDFTAENNPFLKSREKRAAKRQSILTPKEKTSDLVGVVEKAPASLPVKRKFNRGIQNGNHKQSNGKKHLEKATTSSPSDSELFFDAKDHFSEDSPMGKNGIRVMGKRVTRTGKVQYLFQKDR</sequence>
<reference evidence="2 3" key="1">
    <citation type="journal article" date="2022" name="Nat. Ecol. Evol.">
        <title>A masculinizing supergene underlies an exaggerated male reproductive morph in a spider.</title>
        <authorList>
            <person name="Hendrickx F."/>
            <person name="De Corte Z."/>
            <person name="Sonet G."/>
            <person name="Van Belleghem S.M."/>
            <person name="Kostlbacher S."/>
            <person name="Vangestel C."/>
        </authorList>
    </citation>
    <scope>NUCLEOTIDE SEQUENCE [LARGE SCALE GENOMIC DNA]</scope>
    <source>
        <strain evidence="2">W744_W776</strain>
    </source>
</reference>
<comment type="caution">
    <text evidence="2">The sequence shown here is derived from an EMBL/GenBank/DDBJ whole genome shotgun (WGS) entry which is preliminary data.</text>
</comment>
<protein>
    <submittedName>
        <fullName evidence="2">Uncharacterized protein</fullName>
    </submittedName>
</protein>
<feature type="region of interest" description="Disordered" evidence="1">
    <location>
        <begin position="122"/>
        <end position="171"/>
    </location>
</feature>
<dbReference type="EMBL" id="JAFNEN010000591">
    <property type="protein sequence ID" value="KAG8180002.1"/>
    <property type="molecule type" value="Genomic_DNA"/>
</dbReference>
<organism evidence="2 3">
    <name type="scientific">Oedothorax gibbosus</name>
    <dbReference type="NCBI Taxonomy" id="931172"/>
    <lineage>
        <taxon>Eukaryota</taxon>
        <taxon>Metazoa</taxon>
        <taxon>Ecdysozoa</taxon>
        <taxon>Arthropoda</taxon>
        <taxon>Chelicerata</taxon>
        <taxon>Arachnida</taxon>
        <taxon>Araneae</taxon>
        <taxon>Araneomorphae</taxon>
        <taxon>Entelegynae</taxon>
        <taxon>Araneoidea</taxon>
        <taxon>Linyphiidae</taxon>
        <taxon>Erigoninae</taxon>
        <taxon>Oedothorax</taxon>
    </lineage>
</organism>
<dbReference type="AlphaFoldDB" id="A0AAV6U7F2"/>
<feature type="compositionally biased region" description="Polar residues" evidence="1">
    <location>
        <begin position="141"/>
        <end position="150"/>
    </location>
</feature>
<keyword evidence="3" id="KW-1185">Reference proteome</keyword>
<feature type="region of interest" description="Disordered" evidence="1">
    <location>
        <begin position="245"/>
        <end position="273"/>
    </location>
</feature>
<accession>A0AAV6U7F2</accession>
<gene>
    <name evidence="2" type="ORF">JTE90_020957</name>
</gene>
<dbReference type="Proteomes" id="UP000827092">
    <property type="component" value="Unassembled WGS sequence"/>
</dbReference>